<proteinExistence type="predicted"/>
<feature type="region of interest" description="Disordered" evidence="1">
    <location>
        <begin position="1030"/>
        <end position="1130"/>
    </location>
</feature>
<dbReference type="InterPro" id="IPR056599">
    <property type="entry name" value="AAA_lid_fung"/>
</dbReference>
<dbReference type="SMART" id="SM00382">
    <property type="entry name" value="AAA"/>
    <property type="match status" value="1"/>
</dbReference>
<dbReference type="PANTHER" id="PTHR46411:SF2">
    <property type="entry name" value="AAA+ ATPASE DOMAIN-CONTAINING PROTEIN"/>
    <property type="match status" value="1"/>
</dbReference>
<organism evidence="3 4">
    <name type="scientific">Botrytis tulipae</name>
    <dbReference type="NCBI Taxonomy" id="87230"/>
    <lineage>
        <taxon>Eukaryota</taxon>
        <taxon>Fungi</taxon>
        <taxon>Dikarya</taxon>
        <taxon>Ascomycota</taxon>
        <taxon>Pezizomycotina</taxon>
        <taxon>Leotiomycetes</taxon>
        <taxon>Helotiales</taxon>
        <taxon>Sclerotiniaceae</taxon>
        <taxon>Botrytis</taxon>
    </lineage>
</organism>
<dbReference type="OrthoDB" id="10042665at2759"/>
<dbReference type="InterPro" id="IPR003593">
    <property type="entry name" value="AAA+_ATPase"/>
</dbReference>
<protein>
    <recommendedName>
        <fullName evidence="2">AAA+ ATPase domain-containing protein</fullName>
    </recommendedName>
</protein>
<evidence type="ECO:0000313" key="3">
    <source>
        <dbReference type="EMBL" id="TGO15084.1"/>
    </source>
</evidence>
<dbReference type="Proteomes" id="UP000297777">
    <property type="component" value="Unassembled WGS sequence"/>
</dbReference>
<reference evidence="3 4" key="1">
    <citation type="submission" date="2017-12" db="EMBL/GenBank/DDBJ databases">
        <title>Comparative genomics of Botrytis spp.</title>
        <authorList>
            <person name="Valero-Jimenez C.A."/>
            <person name="Tapia P."/>
            <person name="Veloso J."/>
            <person name="Silva-Moreno E."/>
            <person name="Staats M."/>
            <person name="Valdes J.H."/>
            <person name="Van Kan J.A.L."/>
        </authorList>
    </citation>
    <scope>NUCLEOTIDE SEQUENCE [LARGE SCALE GENOMIC DNA]</scope>
    <source>
        <strain evidence="3 4">Bt9001</strain>
    </source>
</reference>
<name>A0A4Z1ERX2_9HELO</name>
<comment type="caution">
    <text evidence="3">The sequence shown here is derived from an EMBL/GenBank/DDBJ whole genome shotgun (WGS) entry which is preliminary data.</text>
</comment>
<feature type="compositionally biased region" description="Basic and acidic residues" evidence="1">
    <location>
        <begin position="1102"/>
        <end position="1121"/>
    </location>
</feature>
<dbReference type="AlphaFoldDB" id="A0A4Z1ERX2"/>
<sequence length="1130" mass="128043">METTKDEDGTLSSGDLSYKNSPEMSRDALEGSDVTEASSVLQDDNGPNPEKKISENEPEIANLEIESPKDAILDGGQAKTEKDIKKRKKKALLVDPDSDPDSDGSAFTDDGFYPRIMKREFPGLSSEFIFNAYKGKMKVEAERNKKKRNQGANLVEGLVDYMRVLEDRIEQLESGTGDKVNKANESSKALIQNDDSTIEIVVKFFNSAAYLEDDGSYKTANDETEKGSFMCGHDAQHLIRGAKPRREADSEKPKADDIDILTFGVQSEAIAAFLAKELDLLTEDDHLLRFGKPFRPLIRHLGSVREHLERLKSLYGQVMTEDIEKSDTAWKSLSGTPVTTKNGEESDSLPFATTHNTGGNGFLAYDQPAALSQFEAFLEFVDEFFGKQIQLYESLRKGKEPRIAFENLWMLFDANDIIYCPLREATTEEYTNVEGLEHTPVQRYTPQHYQVVATSGGLPLMRTMAPTYRMKNLNDDLGPVSLSKSHKCRCQDAHQYTDTNGQDFKKNQKQLCRVQHFNGVEFGTVREVFVFKPYEREMDIRNLQAYPVQYGLQEKIHESGQSFLDATRISHLQYEGLTFGPNREEIDSPVVVDVKLAFEGGPDADKAFINVPEFESPAYLWLNDAAGEVFDIYGKSTCSHKWCYSRDCTSNVYIGCQKRQRYKIDSKIKTALEDYESEKQGKGNNGLEYVKDYMENNGIIRLLPGAVPGFALRNRKWVLLNLAQLKPVKQNDNWENLVLPPGHRRMVQAMVETHTQDLGPSGRTRIGMDLVQGKGRGCIILLHGVPGVGKTSTAECVAAHTKKPLYPITYGDIGIVPSDVERNMDNHFRLANRWGCVLLLDEADVFLAKRDQRDVQRNGLVSDPYANMVPVFLRMLEYYSRILFLTTNRIGAIDDAFRSHLHLTLYYPKLTKKQTRKNFLHNFVRIADINKDRKGKELLEFDYEKPEKKIINWAIKTRKSLEWNGRQIRNAFQTVLALSEFRAKTSSIESKSLTVTKKDFEIVANASIQFNQYLLATHGKNEDQIAGRESVRAQNFSPSSRMVESFEQDDSDSSSEEEDSNDESEDDTDSDDGDEAKKKKSGKGKKEREVKSSSKKSKKTSNKNEKSDKKDKKEKEKKEKDENEESDDSD</sequence>
<dbReference type="Pfam" id="PF00004">
    <property type="entry name" value="AAA"/>
    <property type="match status" value="1"/>
</dbReference>
<accession>A0A4Z1ERX2</accession>
<feature type="region of interest" description="Disordered" evidence="1">
    <location>
        <begin position="1"/>
        <end position="106"/>
    </location>
</feature>
<feature type="compositionally biased region" description="Acidic residues" evidence="1">
    <location>
        <begin position="1046"/>
        <end position="1074"/>
    </location>
</feature>
<dbReference type="EMBL" id="PQXH01000044">
    <property type="protein sequence ID" value="TGO15084.1"/>
    <property type="molecule type" value="Genomic_DNA"/>
</dbReference>
<dbReference type="Pfam" id="PF23232">
    <property type="entry name" value="AAA_lid_13"/>
    <property type="match status" value="1"/>
</dbReference>
<dbReference type="InterPro" id="IPR054289">
    <property type="entry name" value="DUF7025"/>
</dbReference>
<evidence type="ECO:0000259" key="2">
    <source>
        <dbReference type="SMART" id="SM00382"/>
    </source>
</evidence>
<feature type="compositionally biased region" description="Polar residues" evidence="1">
    <location>
        <begin position="10"/>
        <end position="23"/>
    </location>
</feature>
<gene>
    <name evidence="3" type="ORF">BTUL_0044g00230</name>
</gene>
<feature type="domain" description="AAA+ ATPase" evidence="2">
    <location>
        <begin position="776"/>
        <end position="911"/>
    </location>
</feature>
<feature type="compositionally biased region" description="Polar residues" evidence="1">
    <location>
        <begin position="1032"/>
        <end position="1042"/>
    </location>
</feature>
<dbReference type="InterPro" id="IPR003959">
    <property type="entry name" value="ATPase_AAA_core"/>
</dbReference>
<dbReference type="Gene3D" id="3.40.50.300">
    <property type="entry name" value="P-loop containing nucleotide triphosphate hydrolases"/>
    <property type="match status" value="1"/>
</dbReference>
<dbReference type="Pfam" id="PF22942">
    <property type="entry name" value="DUF7025"/>
    <property type="match status" value="1"/>
</dbReference>
<dbReference type="CDD" id="cd19481">
    <property type="entry name" value="RecA-like_protease"/>
    <property type="match status" value="1"/>
</dbReference>
<evidence type="ECO:0000256" key="1">
    <source>
        <dbReference type="SAM" id="MobiDB-lite"/>
    </source>
</evidence>
<dbReference type="SUPFAM" id="SSF52540">
    <property type="entry name" value="P-loop containing nucleoside triphosphate hydrolases"/>
    <property type="match status" value="1"/>
</dbReference>
<dbReference type="PANTHER" id="PTHR46411">
    <property type="entry name" value="FAMILY ATPASE, PUTATIVE-RELATED"/>
    <property type="match status" value="1"/>
</dbReference>
<dbReference type="GO" id="GO:0016887">
    <property type="term" value="F:ATP hydrolysis activity"/>
    <property type="evidence" value="ECO:0007669"/>
    <property type="project" value="InterPro"/>
</dbReference>
<dbReference type="InterPro" id="IPR027417">
    <property type="entry name" value="P-loop_NTPase"/>
</dbReference>
<keyword evidence="4" id="KW-1185">Reference proteome</keyword>
<dbReference type="GO" id="GO:0005524">
    <property type="term" value="F:ATP binding"/>
    <property type="evidence" value="ECO:0007669"/>
    <property type="project" value="InterPro"/>
</dbReference>
<evidence type="ECO:0000313" key="4">
    <source>
        <dbReference type="Proteomes" id="UP000297777"/>
    </source>
</evidence>